<protein>
    <submittedName>
        <fullName evidence="11">Protein kinase</fullName>
    </submittedName>
</protein>
<feature type="region of interest" description="Disordered" evidence="9">
    <location>
        <begin position="568"/>
        <end position="625"/>
    </location>
</feature>
<feature type="compositionally biased region" description="Low complexity" evidence="9">
    <location>
        <begin position="462"/>
        <end position="477"/>
    </location>
</feature>
<dbReference type="PANTHER" id="PTHR43289">
    <property type="entry name" value="MITOGEN-ACTIVATED PROTEIN KINASE KINASE KINASE 20-RELATED"/>
    <property type="match status" value="1"/>
</dbReference>
<dbReference type="SMART" id="SM00219">
    <property type="entry name" value="TyrKc"/>
    <property type="match status" value="1"/>
</dbReference>
<dbReference type="SUPFAM" id="SSF56112">
    <property type="entry name" value="Protein kinase-like (PK-like)"/>
    <property type="match status" value="1"/>
</dbReference>
<dbReference type="EMBL" id="CP089982">
    <property type="protein sequence ID" value="WXA99269.1"/>
    <property type="molecule type" value="Genomic_DNA"/>
</dbReference>
<dbReference type="RefSeq" id="WP_394849904.1">
    <property type="nucleotide sequence ID" value="NZ_CP089982.1"/>
</dbReference>
<keyword evidence="8" id="KW-0963">Cytoplasm</keyword>
<evidence type="ECO:0000256" key="4">
    <source>
        <dbReference type="ARBA" id="ARBA00022679"/>
    </source>
</evidence>
<keyword evidence="12" id="KW-1185">Reference proteome</keyword>
<dbReference type="Gene3D" id="3.30.200.20">
    <property type="entry name" value="Phosphorylase Kinase, domain 1"/>
    <property type="match status" value="1"/>
</dbReference>
<dbReference type="PROSITE" id="PS00109">
    <property type="entry name" value="PROTEIN_KINASE_TYR"/>
    <property type="match status" value="1"/>
</dbReference>
<feature type="region of interest" description="Disordered" evidence="9">
    <location>
        <begin position="127"/>
        <end position="157"/>
    </location>
</feature>
<dbReference type="GO" id="GO:0016301">
    <property type="term" value="F:kinase activity"/>
    <property type="evidence" value="ECO:0007669"/>
    <property type="project" value="UniProtKB-KW"/>
</dbReference>
<evidence type="ECO:0000313" key="11">
    <source>
        <dbReference type="EMBL" id="WXA99269.1"/>
    </source>
</evidence>
<dbReference type="InterPro" id="IPR011009">
    <property type="entry name" value="Kinase-like_dom_sf"/>
</dbReference>
<evidence type="ECO:0000256" key="6">
    <source>
        <dbReference type="ARBA" id="ARBA00022777"/>
    </source>
</evidence>
<dbReference type="InterPro" id="IPR001245">
    <property type="entry name" value="Ser-Thr/Tyr_kinase_cat_dom"/>
</dbReference>
<evidence type="ECO:0000256" key="5">
    <source>
        <dbReference type="ARBA" id="ARBA00022741"/>
    </source>
</evidence>
<keyword evidence="5" id="KW-0547">Nucleotide-binding</keyword>
<keyword evidence="6 11" id="KW-0418">Kinase</keyword>
<evidence type="ECO:0000259" key="10">
    <source>
        <dbReference type="PROSITE" id="PS50011"/>
    </source>
</evidence>
<feature type="region of interest" description="Disordered" evidence="9">
    <location>
        <begin position="462"/>
        <end position="490"/>
    </location>
</feature>
<dbReference type="Proteomes" id="UP001379533">
    <property type="component" value="Chromosome"/>
</dbReference>
<keyword evidence="8" id="KW-0206">Cytoskeleton</keyword>
<evidence type="ECO:0000313" key="12">
    <source>
        <dbReference type="Proteomes" id="UP001379533"/>
    </source>
</evidence>
<evidence type="ECO:0000256" key="3">
    <source>
        <dbReference type="ARBA" id="ARBA00010886"/>
    </source>
</evidence>
<dbReference type="InterPro" id="IPR008266">
    <property type="entry name" value="Tyr_kinase_AS"/>
</dbReference>
<gene>
    <name evidence="11" type="ORF">LZC95_20905</name>
</gene>
<keyword evidence="4" id="KW-0808">Transferase</keyword>
<organism evidence="11 12">
    <name type="scientific">Pendulispora brunnea</name>
    <dbReference type="NCBI Taxonomy" id="2905690"/>
    <lineage>
        <taxon>Bacteria</taxon>
        <taxon>Pseudomonadati</taxon>
        <taxon>Myxococcota</taxon>
        <taxon>Myxococcia</taxon>
        <taxon>Myxococcales</taxon>
        <taxon>Sorangiineae</taxon>
        <taxon>Pendulisporaceae</taxon>
        <taxon>Pendulispora</taxon>
    </lineage>
</organism>
<evidence type="ECO:0000256" key="2">
    <source>
        <dbReference type="ARBA" id="ARBA00004647"/>
    </source>
</evidence>
<feature type="domain" description="Protein kinase" evidence="10">
    <location>
        <begin position="13"/>
        <end position="346"/>
    </location>
</feature>
<dbReference type="CDD" id="cd14014">
    <property type="entry name" value="STKc_PknB_like"/>
    <property type="match status" value="1"/>
</dbReference>
<feature type="compositionally biased region" description="Pro residues" evidence="9">
    <location>
        <begin position="583"/>
        <end position="611"/>
    </location>
</feature>
<keyword evidence="7" id="KW-0067">ATP-binding</keyword>
<dbReference type="Pfam" id="PF07714">
    <property type="entry name" value="PK_Tyr_Ser-Thr"/>
    <property type="match status" value="1"/>
</dbReference>
<dbReference type="InterPro" id="IPR020635">
    <property type="entry name" value="Tyr_kinase_cat_dom"/>
</dbReference>
<sequence length="625" mass="66635">MSELTHPVTIGKYQCIYRIGQGGMGEVFLAVARGPGGFSKLNVLKRLRQDVAADDSFIEMFLNEARLAGRLNHPNIVQTKEVGVDGNAHFLVMEYLEGQTLFYILRKLRLGDVAGSARISAAIGSSFSPMPESSRPSYTGRPPDTRPSYGGPVSTREGFSRSLHMPHAAASGFTLAMHLQVISDVLAGLHYAHEARDFAGNPLNMIHRDIAPSNIFVTYEGQVKVLDFGIAKAADSSNSTRAGIFKGKVAYMAPEQFVNSGIDRRCDIFAVGATLWEAAVGTRLWRGLTDVEIFRHLAEGHIPPPSAVAPNVDPRLEAICMRALAFNRDQRYSTAEELRTDLDDLIDDMGRPTREEIGLVVSDMFTAERAQANTLIEEKLRALRKEAAAAAQVATNEGYVAVAPDPTAPASMDPVAAATAAAAVEANVTPPSGRSKRTALAVAGVLLVGGVGAAAVFMTKGTSPPTATAPTAVSSVPLTSDDAAPPEAPAPKTLSLRISATPRTAVLYVDDVRLPKNPHVGTVTPDAQSHRLRVEAPGYRSQTDFVEFSGTDPIDLHVDLIPEKTKPVWVPPRKASPSKSAPPEAPKTAEPPAPPPSAPAPPPTKPAPSAKPKPFEIDVTSPYKK</sequence>
<dbReference type="Gene3D" id="1.10.510.10">
    <property type="entry name" value="Transferase(Phosphotransferase) domain 1"/>
    <property type="match status" value="1"/>
</dbReference>
<proteinExistence type="inferred from homology"/>
<name>A0ABZ2KL74_9BACT</name>
<feature type="compositionally biased region" description="Low complexity" evidence="9">
    <location>
        <begin position="571"/>
        <end position="582"/>
    </location>
</feature>
<reference evidence="11 12" key="1">
    <citation type="submission" date="2021-12" db="EMBL/GenBank/DDBJ databases">
        <title>Discovery of the Pendulisporaceae a myxobacterial family with distinct sporulation behavior and unique specialized metabolism.</title>
        <authorList>
            <person name="Garcia R."/>
            <person name="Popoff A."/>
            <person name="Bader C.D."/>
            <person name="Loehr J."/>
            <person name="Walesch S."/>
            <person name="Walt C."/>
            <person name="Boldt J."/>
            <person name="Bunk B."/>
            <person name="Haeckl F.J.F.P.J."/>
            <person name="Gunesch A.P."/>
            <person name="Birkelbach J."/>
            <person name="Nuebel U."/>
            <person name="Pietschmann T."/>
            <person name="Bach T."/>
            <person name="Mueller R."/>
        </authorList>
    </citation>
    <scope>NUCLEOTIDE SEQUENCE [LARGE SCALE GENOMIC DNA]</scope>
    <source>
        <strain evidence="11 12">MSr12523</strain>
    </source>
</reference>
<dbReference type="InterPro" id="IPR000719">
    <property type="entry name" value="Prot_kinase_dom"/>
</dbReference>
<dbReference type="PROSITE" id="PS50011">
    <property type="entry name" value="PROTEIN_KINASE_DOM"/>
    <property type="match status" value="1"/>
</dbReference>
<evidence type="ECO:0000256" key="1">
    <source>
        <dbReference type="ARBA" id="ARBA00004300"/>
    </source>
</evidence>
<evidence type="ECO:0000256" key="9">
    <source>
        <dbReference type="SAM" id="MobiDB-lite"/>
    </source>
</evidence>
<comment type="similarity">
    <text evidence="3">Belongs to the protein kinase superfamily. NEK Ser/Thr protein kinase family. NIMA subfamily.</text>
</comment>
<dbReference type="PANTHER" id="PTHR43289:SF6">
    <property type="entry name" value="SERINE_THREONINE-PROTEIN KINASE NEKL-3"/>
    <property type="match status" value="1"/>
</dbReference>
<evidence type="ECO:0000256" key="8">
    <source>
        <dbReference type="ARBA" id="ARBA00023212"/>
    </source>
</evidence>
<comment type="subcellular location">
    <subcellularLocation>
        <location evidence="1">Cytoplasm</location>
        <location evidence="1">Cytoskeleton</location>
        <location evidence="1">Microtubule organizing center</location>
        <location evidence="1">Centrosome</location>
    </subcellularLocation>
    <subcellularLocation>
        <location evidence="2">Cytoplasm</location>
        <location evidence="2">Cytoskeleton</location>
        <location evidence="2">Spindle pole</location>
    </subcellularLocation>
</comment>
<evidence type="ECO:0000256" key="7">
    <source>
        <dbReference type="ARBA" id="ARBA00022840"/>
    </source>
</evidence>
<accession>A0ABZ2KL74</accession>